<sequence length="446" mass="47320">MTTTLVFDGRMGASGDMLLAALIDAGATVSALDPIEDALEVEYRVGSTTKCGIGATTVDVLLTGADTASNSHEHAHQHESDHDHEHGHTHSHDHQHADDHGHGHDHEHVHAEGHGPHRSYLEVCEIVEGMDLESDIESTALAIFERLGEAEASVHGTDLESIHFHEVGADDAIADIVGTVALLANLGVEQVITTPLSVGGGTRSMSHGEYPIPAPAVLEIAEQADWALTGGPVEAELLTPTGAAILAEVADGVNTLPSMQIDETGYGAGGYDLDPHPNVLRALLASRGLDRSLVRDEIAVLETNLDDVAPEVLGGLHQTLGEVGARDVAIVPLTMKKSRPGHLVKVICKPEDRDAVARRLAEETGTLGIRETGASHRWIANRTFETVSLEVAGETYDVTVKIGSDADGEVYDVSAEYDDVAAVAAETEEPIRSIARRAEAAYDEEY</sequence>
<dbReference type="PANTHER" id="PTHR36566:SF1">
    <property type="entry name" value="PYRIDINIUM-3,5-BISTHIOCARBOXYLIC ACID MONONUCLEOTIDE NICKEL INSERTION PROTEIN"/>
    <property type="match status" value="1"/>
</dbReference>
<keyword evidence="1 2" id="KW-0533">Nickel</keyword>
<dbReference type="AlphaFoldDB" id="A0AAP2ZA25"/>
<dbReference type="Gene3D" id="3.10.20.300">
    <property type="entry name" value="mk0293 like domain"/>
    <property type="match status" value="1"/>
</dbReference>
<dbReference type="GO" id="GO:0016151">
    <property type="term" value="F:nickel cation binding"/>
    <property type="evidence" value="ECO:0007669"/>
    <property type="project" value="UniProtKB-UniRule"/>
</dbReference>
<dbReference type="GO" id="GO:0016829">
    <property type="term" value="F:lyase activity"/>
    <property type="evidence" value="ECO:0007669"/>
    <property type="project" value="UniProtKB-UniRule"/>
</dbReference>
<reference evidence="4 5" key="1">
    <citation type="submission" date="2022-09" db="EMBL/GenBank/DDBJ databases">
        <title>Enrichment on poylsaccharides allowed isolation of novel metabolic and taxonomic groups of Haloarchaea.</title>
        <authorList>
            <person name="Sorokin D.Y."/>
            <person name="Elcheninov A.G."/>
            <person name="Khizhniak T.V."/>
            <person name="Kolganova T.V."/>
            <person name="Kublanov I.V."/>
        </authorList>
    </citation>
    <scope>NUCLEOTIDE SEQUENCE [LARGE SCALE GENOMIC DNA]</scope>
    <source>
        <strain evidence="4 5">AArc-curdl1</strain>
    </source>
</reference>
<dbReference type="Pfam" id="PF01969">
    <property type="entry name" value="Ni_insertion"/>
    <property type="match status" value="1"/>
</dbReference>
<evidence type="ECO:0000256" key="2">
    <source>
        <dbReference type="HAMAP-Rule" id="MF_01074"/>
    </source>
</evidence>
<protein>
    <recommendedName>
        <fullName evidence="2">Putative nickel insertion protein</fullName>
    </recommendedName>
</protein>
<name>A0AAP2ZA25_9EURY</name>
<dbReference type="Proteomes" id="UP001321047">
    <property type="component" value="Unassembled WGS sequence"/>
</dbReference>
<gene>
    <name evidence="4" type="primary">larC</name>
    <name evidence="4" type="ORF">OB919_09310</name>
</gene>
<feature type="region of interest" description="Disordered" evidence="3">
    <location>
        <begin position="69"/>
        <end position="116"/>
    </location>
</feature>
<comment type="similarity">
    <text evidence="2">Belongs to the LarC family.</text>
</comment>
<organism evidence="4 5">
    <name type="scientific">Natronosalvus hydrolyticus</name>
    <dbReference type="NCBI Taxonomy" id="2979988"/>
    <lineage>
        <taxon>Archaea</taxon>
        <taxon>Methanobacteriati</taxon>
        <taxon>Methanobacteriota</taxon>
        <taxon>Stenosarchaea group</taxon>
        <taxon>Halobacteria</taxon>
        <taxon>Halobacteriales</taxon>
        <taxon>Natrialbaceae</taxon>
        <taxon>Natronosalvus</taxon>
    </lineage>
</organism>
<feature type="compositionally biased region" description="Basic and acidic residues" evidence="3">
    <location>
        <begin position="71"/>
        <end position="115"/>
    </location>
</feature>
<dbReference type="RefSeq" id="WP_342808516.1">
    <property type="nucleotide sequence ID" value="NZ_JAOPJZ010000005.1"/>
</dbReference>
<dbReference type="HAMAP" id="MF_01074">
    <property type="entry name" value="LarC"/>
    <property type="match status" value="1"/>
</dbReference>
<evidence type="ECO:0000313" key="5">
    <source>
        <dbReference type="Proteomes" id="UP001321047"/>
    </source>
</evidence>
<proteinExistence type="inferred from homology"/>
<keyword evidence="2" id="KW-0456">Lyase</keyword>
<dbReference type="EMBL" id="JAOPJZ010000005">
    <property type="protein sequence ID" value="MCU4752179.1"/>
    <property type="molecule type" value="Genomic_DNA"/>
</dbReference>
<evidence type="ECO:0000313" key="4">
    <source>
        <dbReference type="EMBL" id="MCU4752179.1"/>
    </source>
</evidence>
<evidence type="ECO:0000256" key="1">
    <source>
        <dbReference type="ARBA" id="ARBA00022596"/>
    </source>
</evidence>
<comment type="caution">
    <text evidence="4">The sequence shown here is derived from an EMBL/GenBank/DDBJ whole genome shotgun (WGS) entry which is preliminary data.</text>
</comment>
<accession>A0AAP2ZA25</accession>
<dbReference type="PANTHER" id="PTHR36566">
    <property type="entry name" value="NICKEL INSERTION PROTEIN-RELATED"/>
    <property type="match status" value="1"/>
</dbReference>
<dbReference type="NCBIfam" id="TIGR00299">
    <property type="entry name" value="nickel pincer cofactor biosynthesis protein LarC"/>
    <property type="match status" value="1"/>
</dbReference>
<dbReference type="InterPro" id="IPR002822">
    <property type="entry name" value="Ni_insertion"/>
</dbReference>
<keyword evidence="5" id="KW-1185">Reference proteome</keyword>
<evidence type="ECO:0000256" key="3">
    <source>
        <dbReference type="SAM" id="MobiDB-lite"/>
    </source>
</evidence>
<dbReference type="Gene3D" id="3.30.70.1380">
    <property type="entry name" value="Transcriptional regulatory protein pf0864 domain like"/>
    <property type="match status" value="1"/>
</dbReference>